<organism evidence="9 10">
    <name type="scientific">candidate division WWE3 bacterium CG06_land_8_20_14_3_00_42_16</name>
    <dbReference type="NCBI Taxonomy" id="1975083"/>
    <lineage>
        <taxon>Bacteria</taxon>
        <taxon>Katanobacteria</taxon>
    </lineage>
</organism>
<gene>
    <name evidence="7 9" type="primary">nusA</name>
    <name evidence="9" type="ORF">COS81_00250</name>
</gene>
<dbReference type="InterPro" id="IPR003029">
    <property type="entry name" value="S1_domain"/>
</dbReference>
<dbReference type="InterPro" id="IPR036555">
    <property type="entry name" value="NusA_N_sf"/>
</dbReference>
<dbReference type="PANTHER" id="PTHR22648:SF0">
    <property type="entry name" value="TRANSCRIPTION TERMINATION_ANTITERMINATION PROTEIN NUSA"/>
    <property type="match status" value="1"/>
</dbReference>
<dbReference type="PROSITE" id="PS50084">
    <property type="entry name" value="KH_TYPE_1"/>
    <property type="match status" value="1"/>
</dbReference>
<evidence type="ECO:0000256" key="7">
    <source>
        <dbReference type="HAMAP-Rule" id="MF_00945"/>
    </source>
</evidence>
<feature type="domain" description="S1 motif" evidence="8">
    <location>
        <begin position="105"/>
        <end position="169"/>
    </location>
</feature>
<dbReference type="InterPro" id="IPR004087">
    <property type="entry name" value="KH_dom"/>
</dbReference>
<sequence>MIRTEFAAAINQICSERGITPEVVLETIKTALLAAYRKDYGAVAEDLEVQLDRETGEAKILQEGKDVTPVGFGRIAAQTAKQVILQKIREAEKEAILDDFKNKVGNLVSGMVQRFEDKNVILDIGRTTGVMPPQEQVGGEYYRLNQRLKVLIKEIKKTNRGYEIILSRADRELVKRLFEIEVPEVHSGAVEIKVISREPGSRSKIAVFSNREGVDPIGSCVGQKGVRVQAVTQELFNEKIDIVSYSDDPQKFIAASLSPARVVEIKIKRSNKEAKVFVNEDQLSLAIGKEGQNVRLAARLTGWKIDIKGYKEKKESKETKKGEETETQTKKLEIAGISKRVVTLLNKEGIKSLKDLKQKKESLQMIKGLGKKSLEEITKALGS</sequence>
<keyword evidence="3 7" id="KW-0889">Transcription antitermination</keyword>
<dbReference type="SMART" id="SM00322">
    <property type="entry name" value="KH"/>
    <property type="match status" value="2"/>
</dbReference>
<evidence type="ECO:0000256" key="5">
    <source>
        <dbReference type="ARBA" id="ARBA00023015"/>
    </source>
</evidence>
<dbReference type="Gene3D" id="3.30.300.20">
    <property type="match status" value="2"/>
</dbReference>
<keyword evidence="5 7" id="KW-0805">Transcription regulation</keyword>
<dbReference type="SUPFAM" id="SSF47789">
    <property type="entry name" value="C-terminal domain of RNA polymerase alpha subunit"/>
    <property type="match status" value="1"/>
</dbReference>
<dbReference type="FunFam" id="3.30.300.20:FF:000005">
    <property type="entry name" value="Transcription termination/antitermination protein NusA"/>
    <property type="match status" value="1"/>
</dbReference>
<comment type="subunit">
    <text evidence="7">Monomer. Binds directly to the core enzyme of the DNA-dependent RNA polymerase and to nascent RNA.</text>
</comment>
<dbReference type="Proteomes" id="UP000229916">
    <property type="component" value="Unassembled WGS sequence"/>
</dbReference>
<accession>A0A2M7APQ2</accession>
<dbReference type="Pfam" id="PF08529">
    <property type="entry name" value="NusA_N"/>
    <property type="match status" value="2"/>
</dbReference>
<dbReference type="InterPro" id="IPR013735">
    <property type="entry name" value="TF_NusA_N"/>
</dbReference>
<dbReference type="CDD" id="cd04455">
    <property type="entry name" value="S1_NusA"/>
    <property type="match status" value="1"/>
</dbReference>
<dbReference type="AlphaFoldDB" id="A0A2M7APQ2"/>
<dbReference type="FunFam" id="3.30.300.20:FF:000002">
    <property type="entry name" value="Transcription termination/antitermination protein NusA"/>
    <property type="match status" value="1"/>
</dbReference>
<dbReference type="Pfam" id="PF26594">
    <property type="entry name" value="KH_NusA_2nd"/>
    <property type="match status" value="1"/>
</dbReference>
<proteinExistence type="inferred from homology"/>
<dbReference type="GO" id="GO:0031564">
    <property type="term" value="P:transcription antitermination"/>
    <property type="evidence" value="ECO:0007669"/>
    <property type="project" value="UniProtKB-UniRule"/>
</dbReference>
<dbReference type="SUPFAM" id="SSF50249">
    <property type="entry name" value="Nucleic acid-binding proteins"/>
    <property type="match status" value="1"/>
</dbReference>
<dbReference type="GO" id="GO:0006353">
    <property type="term" value="P:DNA-templated transcription termination"/>
    <property type="evidence" value="ECO:0007669"/>
    <property type="project" value="UniProtKB-UniRule"/>
</dbReference>
<dbReference type="SMART" id="SM00316">
    <property type="entry name" value="S1"/>
    <property type="match status" value="1"/>
</dbReference>
<evidence type="ECO:0000256" key="4">
    <source>
        <dbReference type="ARBA" id="ARBA00022884"/>
    </source>
</evidence>
<evidence type="ECO:0000313" key="10">
    <source>
        <dbReference type="Proteomes" id="UP000229916"/>
    </source>
</evidence>
<comment type="subcellular location">
    <subcellularLocation>
        <location evidence="7">Cytoplasm</location>
    </subcellularLocation>
</comment>
<comment type="caution">
    <text evidence="9">The sequence shown here is derived from an EMBL/GenBank/DDBJ whole genome shotgun (WGS) entry which is preliminary data.</text>
</comment>
<dbReference type="InterPro" id="IPR058582">
    <property type="entry name" value="KH_NusA_2nd"/>
</dbReference>
<evidence type="ECO:0000259" key="8">
    <source>
        <dbReference type="PROSITE" id="PS50126"/>
    </source>
</evidence>
<dbReference type="Gene3D" id="3.30.1480.10">
    <property type="entry name" value="NusA, N-terminal domain"/>
    <property type="match status" value="1"/>
</dbReference>
<dbReference type="InterPro" id="IPR025249">
    <property type="entry name" value="TF_NusA_KH_1st"/>
</dbReference>
<comment type="function">
    <text evidence="7">Participates in both transcription termination and antitermination.</text>
</comment>
<evidence type="ECO:0000313" key="9">
    <source>
        <dbReference type="EMBL" id="PIU69351.1"/>
    </source>
</evidence>
<keyword evidence="1 7" id="KW-0806">Transcription termination</keyword>
<dbReference type="Gene3D" id="1.10.150.20">
    <property type="entry name" value="5' to 3' exonuclease, C-terminal subdomain"/>
    <property type="match status" value="1"/>
</dbReference>
<dbReference type="InterPro" id="IPR011260">
    <property type="entry name" value="RNAP_asu_C"/>
</dbReference>
<dbReference type="Pfam" id="PF13184">
    <property type="entry name" value="KH_NusA_1st"/>
    <property type="match status" value="1"/>
</dbReference>
<dbReference type="CDD" id="cd02134">
    <property type="entry name" value="KH-II_NusA_rpt1"/>
    <property type="match status" value="1"/>
</dbReference>
<dbReference type="InterPro" id="IPR009019">
    <property type="entry name" value="KH_sf_prok-type"/>
</dbReference>
<evidence type="ECO:0000256" key="3">
    <source>
        <dbReference type="ARBA" id="ARBA00022814"/>
    </source>
</evidence>
<reference evidence="10" key="1">
    <citation type="submission" date="2017-09" db="EMBL/GenBank/DDBJ databases">
        <title>Depth-based differentiation of microbial function through sediment-hosted aquifers and enrichment of novel symbionts in the deep terrestrial subsurface.</title>
        <authorList>
            <person name="Probst A.J."/>
            <person name="Ladd B."/>
            <person name="Jarett J.K."/>
            <person name="Geller-Mcgrath D.E."/>
            <person name="Sieber C.M.K."/>
            <person name="Emerson J.B."/>
            <person name="Anantharaman K."/>
            <person name="Thomas B.C."/>
            <person name="Malmstrom R."/>
            <person name="Stieglmeier M."/>
            <person name="Klingl A."/>
            <person name="Woyke T."/>
            <person name="Ryan C.M."/>
            <person name="Banfield J.F."/>
        </authorList>
    </citation>
    <scope>NUCLEOTIDE SEQUENCE [LARGE SCALE GENOMIC DNA]</scope>
</reference>
<name>A0A2M7APQ2_UNCKA</name>
<dbReference type="HAMAP" id="MF_00945_B">
    <property type="entry name" value="NusA_B"/>
    <property type="match status" value="1"/>
</dbReference>
<dbReference type="GO" id="GO:0003677">
    <property type="term" value="F:DNA binding"/>
    <property type="evidence" value="ECO:0007669"/>
    <property type="project" value="InterPro"/>
</dbReference>
<dbReference type="SUPFAM" id="SSF54814">
    <property type="entry name" value="Prokaryotic type KH domain (KH-domain type II)"/>
    <property type="match status" value="2"/>
</dbReference>
<dbReference type="PANTHER" id="PTHR22648">
    <property type="entry name" value="TRANSCRIPTION TERMINATION FACTOR NUSA"/>
    <property type="match status" value="1"/>
</dbReference>
<dbReference type="InterPro" id="IPR030842">
    <property type="entry name" value="TF_NusA_bacterial"/>
</dbReference>
<dbReference type="InterPro" id="IPR015946">
    <property type="entry name" value="KH_dom-like_a/b"/>
</dbReference>
<protein>
    <recommendedName>
        <fullName evidence="7">Transcription termination/antitermination protein NusA</fullName>
    </recommendedName>
</protein>
<keyword evidence="6 7" id="KW-0804">Transcription</keyword>
<evidence type="ECO:0000256" key="2">
    <source>
        <dbReference type="ARBA" id="ARBA00022490"/>
    </source>
</evidence>
<dbReference type="GO" id="GO:0003899">
    <property type="term" value="F:DNA-directed RNA polymerase activity"/>
    <property type="evidence" value="ECO:0007669"/>
    <property type="project" value="InterPro"/>
</dbReference>
<dbReference type="NCBIfam" id="TIGR01953">
    <property type="entry name" value="NusA"/>
    <property type="match status" value="1"/>
</dbReference>
<dbReference type="GO" id="GO:0003723">
    <property type="term" value="F:RNA binding"/>
    <property type="evidence" value="ECO:0007669"/>
    <property type="project" value="UniProtKB-UniRule"/>
</dbReference>
<evidence type="ECO:0000256" key="6">
    <source>
        <dbReference type="ARBA" id="ARBA00023163"/>
    </source>
</evidence>
<dbReference type="PROSITE" id="PS50126">
    <property type="entry name" value="S1"/>
    <property type="match status" value="1"/>
</dbReference>
<dbReference type="CDD" id="cd22529">
    <property type="entry name" value="KH-II_NusA_rpt2"/>
    <property type="match status" value="1"/>
</dbReference>
<dbReference type="Gene3D" id="2.40.50.140">
    <property type="entry name" value="Nucleic acid-binding proteins"/>
    <property type="match status" value="1"/>
</dbReference>
<dbReference type="InterPro" id="IPR010213">
    <property type="entry name" value="TF_NusA"/>
</dbReference>
<dbReference type="InterPro" id="IPR012340">
    <property type="entry name" value="NA-bd_OB-fold"/>
</dbReference>
<dbReference type="Pfam" id="PF03118">
    <property type="entry name" value="RNA_pol_A_CTD"/>
    <property type="match status" value="1"/>
</dbReference>
<dbReference type="SUPFAM" id="SSF69705">
    <property type="entry name" value="Transcription factor NusA, N-terminal domain"/>
    <property type="match status" value="1"/>
</dbReference>
<dbReference type="EMBL" id="PEWD01000004">
    <property type="protein sequence ID" value="PIU69351.1"/>
    <property type="molecule type" value="Genomic_DNA"/>
</dbReference>
<keyword evidence="2 7" id="KW-0963">Cytoplasm</keyword>
<keyword evidence="4 7" id="KW-0694">RNA-binding</keyword>
<dbReference type="GO" id="GO:0003700">
    <property type="term" value="F:DNA-binding transcription factor activity"/>
    <property type="evidence" value="ECO:0007669"/>
    <property type="project" value="InterPro"/>
</dbReference>
<comment type="similarity">
    <text evidence="7">Belongs to the NusA family.</text>
</comment>
<dbReference type="GO" id="GO:0005829">
    <property type="term" value="C:cytosol"/>
    <property type="evidence" value="ECO:0007669"/>
    <property type="project" value="TreeGrafter"/>
</dbReference>
<evidence type="ECO:0000256" key="1">
    <source>
        <dbReference type="ARBA" id="ARBA00022472"/>
    </source>
</evidence>